<evidence type="ECO:0000259" key="1">
    <source>
        <dbReference type="Pfam" id="PF02441"/>
    </source>
</evidence>
<comment type="caution">
    <text evidence="2">The sequence shown here is derived from an EMBL/GenBank/DDBJ whole genome shotgun (WGS) entry which is preliminary data.</text>
</comment>
<evidence type="ECO:0000313" key="2">
    <source>
        <dbReference type="EMBL" id="PHP52548.1"/>
    </source>
</evidence>
<dbReference type="PANTHER" id="PTHR14359">
    <property type="entry name" value="HOMO-OLIGOMERIC FLAVIN CONTAINING CYS DECARBOXYLASE FAMILY"/>
    <property type="match status" value="1"/>
</dbReference>
<evidence type="ECO:0000313" key="3">
    <source>
        <dbReference type="Proteomes" id="UP000194577"/>
    </source>
</evidence>
<dbReference type="EMBL" id="MTPX02000042">
    <property type="protein sequence ID" value="PHP52548.1"/>
    <property type="molecule type" value="Genomic_DNA"/>
</dbReference>
<accession>A0ABX4MBM9</accession>
<dbReference type="SUPFAM" id="SSF52507">
    <property type="entry name" value="Homo-oligomeric flavin-containing Cys decarboxylases, HFCD"/>
    <property type="match status" value="1"/>
</dbReference>
<dbReference type="InterPro" id="IPR036551">
    <property type="entry name" value="Flavin_trans-like"/>
</dbReference>
<dbReference type="PANTHER" id="PTHR14359:SF6">
    <property type="entry name" value="PHOSPHOPANTOTHENOYLCYSTEINE DECARBOXYLASE"/>
    <property type="match status" value="1"/>
</dbReference>
<dbReference type="InterPro" id="IPR003382">
    <property type="entry name" value="Flavoprotein"/>
</dbReference>
<proteinExistence type="predicted"/>
<name>A0ABX4MBM9_9ACTO</name>
<keyword evidence="3" id="KW-1185">Reference proteome</keyword>
<gene>
    <name evidence="2" type="ORF">BW737_008660</name>
</gene>
<protein>
    <recommendedName>
        <fullName evidence="1">Flavoprotein domain-containing protein</fullName>
    </recommendedName>
</protein>
<dbReference type="Proteomes" id="UP000194577">
    <property type="component" value="Unassembled WGS sequence"/>
</dbReference>
<dbReference type="Pfam" id="PF02441">
    <property type="entry name" value="Flavoprotein"/>
    <property type="match status" value="1"/>
</dbReference>
<dbReference type="RefSeq" id="WP_086614237.1">
    <property type="nucleotide sequence ID" value="NZ_MTPX02000042.1"/>
</dbReference>
<feature type="domain" description="Flavoprotein" evidence="1">
    <location>
        <begin position="14"/>
        <end position="142"/>
    </location>
</feature>
<sequence>MRFVGQSEKLEADVLLGCTGAAQLLAIGDYIAAIKDITAGRLGIVLTPTAARFGPVPLLEAVADEVIVEITTANNHISLSRKYQQFVVVPATANYIAGAALGLARNSVELLTLAMERPTVVVPAMNETMWVKAATQRNVSALEGDGHIVLRPTKSSSVYEAASRSLRFALGAAGPIEVASAVYTAITGD</sequence>
<reference evidence="2 3" key="1">
    <citation type="submission" date="2017-10" db="EMBL/GenBank/DDBJ databases">
        <title>Draft genome sequence of cellulolytic Actinomyces sp CtC72 isolated from cattle rumen fluid.</title>
        <authorList>
            <person name="Joshi A.J."/>
            <person name="Vasudevan G."/>
            <person name="Lanjekar V.B."/>
            <person name="Hivarkar S."/>
            <person name="Engineer A."/>
            <person name="Pore S.D."/>
            <person name="Dhakephalkar P.K."/>
            <person name="Dagar S."/>
        </authorList>
    </citation>
    <scope>NUCLEOTIDE SEQUENCE [LARGE SCALE GENOMIC DNA]</scope>
    <source>
        <strain evidence="3">CtC72</strain>
    </source>
</reference>
<organism evidence="2 3">
    <name type="scientific">Actinomyces ruminis</name>
    <dbReference type="NCBI Taxonomy" id="1937003"/>
    <lineage>
        <taxon>Bacteria</taxon>
        <taxon>Bacillati</taxon>
        <taxon>Actinomycetota</taxon>
        <taxon>Actinomycetes</taxon>
        <taxon>Actinomycetales</taxon>
        <taxon>Actinomycetaceae</taxon>
        <taxon>Actinomyces</taxon>
    </lineage>
</organism>
<dbReference type="Gene3D" id="3.40.50.1950">
    <property type="entry name" value="Flavin prenyltransferase-like"/>
    <property type="match status" value="1"/>
</dbReference>